<comment type="caution">
    <text evidence="1">The sequence shown here is derived from an EMBL/GenBank/DDBJ whole genome shotgun (WGS) entry which is preliminary data.</text>
</comment>
<evidence type="ECO:0000313" key="2">
    <source>
        <dbReference type="Proteomes" id="UP001148662"/>
    </source>
</evidence>
<sequence length="543" mass="59124">MPASRLSTRRRKSSLGIGLSLAQPGNYGLTSPRPVTFAPNVTPGTYVEDADAADDTDDASSPTDALFPPAHTPEPMPSRRRVPPGKRRSQGYIPRPPNAFMLFRADFVRQKHVPGSIETNHGSLSKIIGNIWTNLPPEQKEPWNKLAKKKKAEHKQMYPNYRFRPVHNKNKSAAKRKEKPLPDPTDERRCEQVAHLLLEGKKGAELTAAVRQLEYARSQELAGSVTPPPPYAAVAAPTPIYAQRRPSSVPPPTTLYNPITIPTVPFLAQFQPSMSRPDTPVGNIARSNRYFLGQRRASSTGPTYYGTWNTPQSYAPIPIEQLQRDDEPLPDVNAGLFNSSFGFGINAVQGQGDFSDPSAHTALALSISPLDHMHVDPLADPLSSASTTMSAYPYGATTPSDNPLNNTMPWMQQQFTEMTVSGSTSPSAFSASPSTAPSEVPVVPEASMGVYAPQPEHPQNFHGWDEAMQQAAAVGMEDVSGMHAEAGLGLQPMEYAVDMQSGMSLQEYACGLDGANVYTDPALEAHEYSFHGELAHAFEPQPY</sequence>
<organism evidence="1 2">
    <name type="scientific">Phlebia brevispora</name>
    <dbReference type="NCBI Taxonomy" id="194682"/>
    <lineage>
        <taxon>Eukaryota</taxon>
        <taxon>Fungi</taxon>
        <taxon>Dikarya</taxon>
        <taxon>Basidiomycota</taxon>
        <taxon>Agaricomycotina</taxon>
        <taxon>Agaricomycetes</taxon>
        <taxon>Polyporales</taxon>
        <taxon>Meruliaceae</taxon>
        <taxon>Phlebia</taxon>
    </lineage>
</organism>
<evidence type="ECO:0000313" key="1">
    <source>
        <dbReference type="EMBL" id="KAJ3557590.1"/>
    </source>
</evidence>
<dbReference type="Proteomes" id="UP001148662">
    <property type="component" value="Unassembled WGS sequence"/>
</dbReference>
<accession>A0ACC1TBN4</accession>
<reference evidence="1" key="1">
    <citation type="submission" date="2022-07" db="EMBL/GenBank/DDBJ databases">
        <title>Genome Sequence of Phlebia brevispora.</title>
        <authorList>
            <person name="Buettner E."/>
        </authorList>
    </citation>
    <scope>NUCLEOTIDE SEQUENCE</scope>
    <source>
        <strain evidence="1">MPL23</strain>
    </source>
</reference>
<proteinExistence type="predicted"/>
<dbReference type="EMBL" id="JANHOG010000146">
    <property type="protein sequence ID" value="KAJ3557590.1"/>
    <property type="molecule type" value="Genomic_DNA"/>
</dbReference>
<gene>
    <name evidence="1" type="ORF">NM688_g1393</name>
</gene>
<name>A0ACC1TBN4_9APHY</name>
<keyword evidence="2" id="KW-1185">Reference proteome</keyword>
<protein>
    <submittedName>
        <fullName evidence="1">Uncharacterized protein</fullName>
    </submittedName>
</protein>